<dbReference type="CDD" id="cd09629">
    <property type="entry name" value="DOMON_CIL1_like"/>
    <property type="match status" value="1"/>
</dbReference>
<evidence type="ECO:0000313" key="3">
    <source>
        <dbReference type="Proteomes" id="UP001055439"/>
    </source>
</evidence>
<dbReference type="InterPro" id="IPR045265">
    <property type="entry name" value="AIR12_DOMON"/>
</dbReference>
<dbReference type="Proteomes" id="UP001055439">
    <property type="component" value="Chromosome 8"/>
</dbReference>
<dbReference type="OrthoDB" id="19261at2759"/>
<dbReference type="PANTHER" id="PTHR23130:SF159">
    <property type="entry name" value="OS08G0335600 PROTEIN"/>
    <property type="match status" value="1"/>
</dbReference>
<evidence type="ECO:0000313" key="2">
    <source>
        <dbReference type="EMBL" id="URE38068.1"/>
    </source>
</evidence>
<dbReference type="PANTHER" id="PTHR23130">
    <property type="entry name" value="CYTOCHROME B561 AND DOMON DOMAIN-CONTAINING PROTEIN"/>
    <property type="match status" value="1"/>
</dbReference>
<proteinExistence type="predicted"/>
<reference evidence="2" key="1">
    <citation type="submission" date="2022-05" db="EMBL/GenBank/DDBJ databases">
        <title>The Musa troglodytarum L. genome provides insights into the mechanism of non-climacteric behaviour and enrichment of carotenoids.</title>
        <authorList>
            <person name="Wang J."/>
        </authorList>
    </citation>
    <scope>NUCLEOTIDE SEQUENCE</scope>
    <source>
        <tissue evidence="2">Leaf</tissue>
    </source>
</reference>
<gene>
    <name evidence="2" type="ORF">MUK42_07801</name>
</gene>
<sequence>MIWNCCTDSEGTLRWFQNRLTYLQPHAALKNPAEAPPPLTKPQMATPFELLCFLFALASLLPSSCAQTCSGYTFSDNKVFSSCTDLPHLGASLYYGRDASANTVSVAFKAPQTSAGWVAWGLNPNATGMVGSQAIVAFLHSNGSMVAYPTQLDSYAPSMAPAAALSFPVNDVSAEYVDKEMIIFATLGLVGGGTKFNQVWQEGSTVSNDVPKAHSTRGDNIKSLGTVDFQ</sequence>
<keyword evidence="3" id="KW-1185">Reference proteome</keyword>
<evidence type="ECO:0000259" key="1">
    <source>
        <dbReference type="Pfam" id="PF04526"/>
    </source>
</evidence>
<feature type="domain" description="AIR12 DOMON" evidence="1">
    <location>
        <begin position="129"/>
        <end position="229"/>
    </location>
</feature>
<protein>
    <recommendedName>
        <fullName evidence="1">AIR12 DOMON domain-containing protein</fullName>
    </recommendedName>
</protein>
<organism evidence="2 3">
    <name type="scientific">Musa troglodytarum</name>
    <name type="common">fe'i banana</name>
    <dbReference type="NCBI Taxonomy" id="320322"/>
    <lineage>
        <taxon>Eukaryota</taxon>
        <taxon>Viridiplantae</taxon>
        <taxon>Streptophyta</taxon>
        <taxon>Embryophyta</taxon>
        <taxon>Tracheophyta</taxon>
        <taxon>Spermatophyta</taxon>
        <taxon>Magnoliopsida</taxon>
        <taxon>Liliopsida</taxon>
        <taxon>Zingiberales</taxon>
        <taxon>Musaceae</taxon>
        <taxon>Musa</taxon>
    </lineage>
</organism>
<accession>A0A9E7HVZ6</accession>
<dbReference type="Pfam" id="PF04526">
    <property type="entry name" value="DUF568"/>
    <property type="match status" value="1"/>
</dbReference>
<name>A0A9E7HVZ6_9LILI</name>
<dbReference type="AlphaFoldDB" id="A0A9E7HVZ6"/>
<dbReference type="EMBL" id="CP097510">
    <property type="protein sequence ID" value="URE38068.1"/>
    <property type="molecule type" value="Genomic_DNA"/>
</dbReference>